<name>A0ABQ2Y3R8_9ACTN</name>
<accession>A0ABQ2Y3R8</accession>
<keyword evidence="2" id="KW-1185">Reference proteome</keyword>
<reference evidence="2" key="1">
    <citation type="journal article" date="2019" name="Int. J. Syst. Evol. Microbiol.">
        <title>The Global Catalogue of Microorganisms (GCM) 10K type strain sequencing project: providing services to taxonomists for standard genome sequencing and annotation.</title>
        <authorList>
            <consortium name="The Broad Institute Genomics Platform"/>
            <consortium name="The Broad Institute Genome Sequencing Center for Infectious Disease"/>
            <person name="Wu L."/>
            <person name="Ma J."/>
        </authorList>
    </citation>
    <scope>NUCLEOTIDE SEQUENCE [LARGE SCALE GENOMIC DNA]</scope>
    <source>
        <strain evidence="2">JCM 4586</strain>
    </source>
</reference>
<comment type="caution">
    <text evidence="1">The sequence shown here is derived from an EMBL/GenBank/DDBJ whole genome shotgun (WGS) entry which is preliminary data.</text>
</comment>
<dbReference type="EMBL" id="BMUT01000001">
    <property type="protein sequence ID" value="GGX62506.1"/>
    <property type="molecule type" value="Genomic_DNA"/>
</dbReference>
<organism evidence="1 2">
    <name type="scientific">Streptomyces hiroshimensis</name>
    <dbReference type="NCBI Taxonomy" id="66424"/>
    <lineage>
        <taxon>Bacteria</taxon>
        <taxon>Bacillati</taxon>
        <taxon>Actinomycetota</taxon>
        <taxon>Actinomycetes</taxon>
        <taxon>Kitasatosporales</taxon>
        <taxon>Streptomycetaceae</taxon>
        <taxon>Streptomyces</taxon>
    </lineage>
</organism>
<dbReference type="Proteomes" id="UP000659223">
    <property type="component" value="Unassembled WGS sequence"/>
</dbReference>
<protein>
    <submittedName>
        <fullName evidence="1">Uncharacterized protein</fullName>
    </submittedName>
</protein>
<proteinExistence type="predicted"/>
<gene>
    <name evidence="1" type="ORF">GCM10010324_04060</name>
</gene>
<sequence length="141" mass="15512">MVRANTEDADPDPVIALREASGSFLVCTPGMLWWAETSAEEGRLASHQRFRGTDGKSWTWGHEVIRDVDVEGRPYSWEAWVCVTEATPTLWTRPTRPARPNSAARHGPETAKFGGPVVRRHQACAVPSVCSRSLTTPATAQ</sequence>
<evidence type="ECO:0000313" key="1">
    <source>
        <dbReference type="EMBL" id="GGX62506.1"/>
    </source>
</evidence>
<evidence type="ECO:0000313" key="2">
    <source>
        <dbReference type="Proteomes" id="UP000659223"/>
    </source>
</evidence>